<dbReference type="EMBL" id="CAIX01000112">
    <property type="protein sequence ID" value="CCI45959.1"/>
    <property type="molecule type" value="Genomic_DNA"/>
</dbReference>
<keyword evidence="5" id="KW-1185">Reference proteome</keyword>
<feature type="signal peptide" evidence="2">
    <location>
        <begin position="1"/>
        <end position="22"/>
    </location>
</feature>
<dbReference type="InterPro" id="IPR057626">
    <property type="entry name" value="S-S_Temptin"/>
</dbReference>
<name>A0A024GGT5_9STRA</name>
<evidence type="ECO:0000313" key="5">
    <source>
        <dbReference type="Proteomes" id="UP000053237"/>
    </source>
</evidence>
<reference evidence="4 5" key="1">
    <citation type="submission" date="2012-05" db="EMBL/GenBank/DDBJ databases">
        <title>Recombination and specialization in a pathogen metapopulation.</title>
        <authorList>
            <person name="Gardiner A."/>
            <person name="Kemen E."/>
            <person name="Schultz-Larsen T."/>
            <person name="MacLean D."/>
            <person name="Van Oosterhout C."/>
            <person name="Jones J.D.G."/>
        </authorList>
    </citation>
    <scope>NUCLEOTIDE SEQUENCE [LARGE SCALE GENOMIC DNA]</scope>
    <source>
        <strain evidence="4 5">Ac Nc2</strain>
    </source>
</reference>
<comment type="caution">
    <text evidence="4">The sequence shown here is derived from an EMBL/GenBank/DDBJ whole genome shotgun (WGS) entry which is preliminary data.</text>
</comment>
<dbReference type="AlphaFoldDB" id="A0A024GGT5"/>
<dbReference type="InterPro" id="IPR055313">
    <property type="entry name" value="Temptin-like"/>
</dbReference>
<gene>
    <name evidence="4" type="ORF">BN9_068690</name>
</gene>
<dbReference type="Proteomes" id="UP000053237">
    <property type="component" value="Unassembled WGS sequence"/>
</dbReference>
<dbReference type="PANTHER" id="PTHR34737">
    <property type="entry name" value="EF-HAND DOMAIN-CONTAINING PROTEIN"/>
    <property type="match status" value="1"/>
</dbReference>
<evidence type="ECO:0000259" key="3">
    <source>
        <dbReference type="Pfam" id="PF24784"/>
    </source>
</evidence>
<evidence type="ECO:0000313" key="4">
    <source>
        <dbReference type="EMBL" id="CCI45959.1"/>
    </source>
</evidence>
<proteinExistence type="predicted"/>
<feature type="compositionally biased region" description="Polar residues" evidence="1">
    <location>
        <begin position="99"/>
        <end position="108"/>
    </location>
</feature>
<keyword evidence="2" id="KW-0732">Signal</keyword>
<organism evidence="4 5">
    <name type="scientific">Albugo candida</name>
    <dbReference type="NCBI Taxonomy" id="65357"/>
    <lineage>
        <taxon>Eukaryota</taxon>
        <taxon>Sar</taxon>
        <taxon>Stramenopiles</taxon>
        <taxon>Oomycota</taxon>
        <taxon>Peronosporomycetes</taxon>
        <taxon>Albuginales</taxon>
        <taxon>Albuginaceae</taxon>
        <taxon>Albugo</taxon>
    </lineage>
</organism>
<dbReference type="PANTHER" id="PTHR34737:SF2">
    <property type="entry name" value="EF-HAND DOMAIN-CONTAINING PROTEIN"/>
    <property type="match status" value="1"/>
</dbReference>
<dbReference type="Pfam" id="PF24784">
    <property type="entry name" value="Temptin_C"/>
    <property type="match status" value="1"/>
</dbReference>
<dbReference type="InParanoid" id="A0A024GGT5"/>
<protein>
    <recommendedName>
        <fullName evidence="3">Temptin Cys/Cys disulfide domain-containing protein</fullName>
    </recommendedName>
</protein>
<feature type="chain" id="PRO_5001529635" description="Temptin Cys/Cys disulfide domain-containing protein" evidence="2">
    <location>
        <begin position="23"/>
        <end position="141"/>
    </location>
</feature>
<evidence type="ECO:0000256" key="1">
    <source>
        <dbReference type="SAM" id="MobiDB-lite"/>
    </source>
</evidence>
<accession>A0A024GGT5</accession>
<feature type="region of interest" description="Disordered" evidence="1">
    <location>
        <begin position="99"/>
        <end position="141"/>
    </location>
</feature>
<feature type="domain" description="Temptin Cys/Cys disulfide" evidence="3">
    <location>
        <begin position="24"/>
        <end position="96"/>
    </location>
</feature>
<sequence length="141" mass="15424">MASHKSVLLAVCALCAISKTVAWEKYLRLFPNSELVEELAHRGEDHEVTEFGEAFKKTNYNWAKFCPLKAPNNVTYGQMLNDPCCKYPTEKPSELTAILTSESTQDCTNEGGGGKKEEPSPSGGNPEGEQNEPNPGKENAC</sequence>
<evidence type="ECO:0000256" key="2">
    <source>
        <dbReference type="SAM" id="SignalP"/>
    </source>
</evidence>